<comment type="caution">
    <text evidence="2">The sequence shown here is derived from an EMBL/GenBank/DDBJ whole genome shotgun (WGS) entry which is preliminary data.</text>
</comment>
<accession>A0A8J5XW22</accession>
<dbReference type="Proteomes" id="UP000701853">
    <property type="component" value="Chromosome 13"/>
</dbReference>
<organism evidence="2 3">
    <name type="scientific">Gossypium anomalum</name>
    <dbReference type="NCBI Taxonomy" id="47600"/>
    <lineage>
        <taxon>Eukaryota</taxon>
        <taxon>Viridiplantae</taxon>
        <taxon>Streptophyta</taxon>
        <taxon>Embryophyta</taxon>
        <taxon>Tracheophyta</taxon>
        <taxon>Spermatophyta</taxon>
        <taxon>Magnoliopsida</taxon>
        <taxon>eudicotyledons</taxon>
        <taxon>Gunneridae</taxon>
        <taxon>Pentapetalae</taxon>
        <taxon>rosids</taxon>
        <taxon>malvids</taxon>
        <taxon>Malvales</taxon>
        <taxon>Malvaceae</taxon>
        <taxon>Malvoideae</taxon>
        <taxon>Gossypium</taxon>
    </lineage>
</organism>
<name>A0A8J5XW22_9ROSI</name>
<proteinExistence type="predicted"/>
<dbReference type="AlphaFoldDB" id="A0A8J5XW22"/>
<reference evidence="2 3" key="1">
    <citation type="journal article" date="2021" name="bioRxiv">
        <title>The Gossypium anomalum genome as a resource for cotton improvement and evolutionary analysis of hybrid incompatibility.</title>
        <authorList>
            <person name="Grover C.E."/>
            <person name="Yuan D."/>
            <person name="Arick M.A."/>
            <person name="Miller E.R."/>
            <person name="Hu G."/>
            <person name="Peterson D.G."/>
            <person name="Wendel J.F."/>
            <person name="Udall J.A."/>
        </authorList>
    </citation>
    <scope>NUCLEOTIDE SEQUENCE [LARGE SCALE GENOMIC DNA]</scope>
    <source>
        <strain evidence="2">JFW-Udall</strain>
        <tissue evidence="2">Leaf</tissue>
    </source>
</reference>
<evidence type="ECO:0000313" key="3">
    <source>
        <dbReference type="Proteomes" id="UP000701853"/>
    </source>
</evidence>
<feature type="signal peptide" evidence="1">
    <location>
        <begin position="1"/>
        <end position="23"/>
    </location>
</feature>
<keyword evidence="1" id="KW-0732">Signal</keyword>
<protein>
    <submittedName>
        <fullName evidence="2">Uncharacterized protein</fullName>
    </submittedName>
</protein>
<feature type="chain" id="PRO_5035312116" evidence="1">
    <location>
        <begin position="24"/>
        <end position="194"/>
    </location>
</feature>
<gene>
    <name evidence="2" type="ORF">CXB51_034238</name>
</gene>
<evidence type="ECO:0000256" key="1">
    <source>
        <dbReference type="SAM" id="SignalP"/>
    </source>
</evidence>
<dbReference type="OrthoDB" id="997718at2759"/>
<dbReference type="EMBL" id="JAHUZN010000013">
    <property type="protein sequence ID" value="KAG8472378.1"/>
    <property type="molecule type" value="Genomic_DNA"/>
</dbReference>
<sequence length="194" mass="20311">MASVIKYAILILSVLLSVSFSSGVRLLQEQPNDDPKNMDAIPPIDALNPTELNGPGVGIHEDHVVPKGAEIRTLGFGFEGGPDKCCSSGCSGNCNPGGFVLPFPQIPEIPRIPEIPQIPQIPQIPLIPQIPQVPLIPLMPGQSGCESGECCRQGCGGSCAECGQPRCASGCCQAETVKSKGIEEVMDSEPSPPK</sequence>
<keyword evidence="3" id="KW-1185">Reference proteome</keyword>
<evidence type="ECO:0000313" key="2">
    <source>
        <dbReference type="EMBL" id="KAG8472378.1"/>
    </source>
</evidence>